<evidence type="ECO:0000256" key="1">
    <source>
        <dbReference type="ARBA" id="ARBA00007583"/>
    </source>
</evidence>
<sequence>MKITFLLTWADAMGGTERAVFTQAAYLAARHEVEILSVFRTTAERFFAVDAGVAVRYLVDETGPVPRPVRASALDDDTCRALAASPSRLIDARWEKAFSRLSDLELERALRDLDADVLVSTSPALMAVTTTLPPPRVLTVHQEHRPSQIRGGTGEPLFRFAPRLDALVVLTERTREWFAESLTGCAPRLEVIVNAVPAGFRPRSSLAARSVTMARRLVPDKQVDHAIRAFAQVAEVHPDWELRIFGDGPQLPRLRRLVAALGLHDQVLLLGPTPHMAEEWAKSSVALLTSRDGEAFPLVLTEAFAAGVPAVAYDCQTGPAEIITHGEDGFLVAQDDVDGLAAALLKLIGDEELRRAFGAAALRASARYDIDTVMADWDRLYEDLRDGRDDPARLDALADRVATWTLRTGGSGFAPAVPPPAARPRGAPADRENRLRGGDLVRFGGRLCRQADDLMPADVTRANLEFVADALDGAGVPYTLLRDRAVRHRAVVLPAHRAAAIAALTAAADGRAVYAEPLRPGGHALPGTLLAEIEDAHDIAGLRVFRPVVTSSRTLSYGPGYGCDVEFWTDDEDGENLVPLRRTLLGDTVPKAVMAPGRVRVGDREHPSVAALDRTLVTDIAFPIDAVYTWVDGDDPAWRARRDAAFRDLGRPPVEAAGSDARFRSRDELRYSLRSLEMFAPWLRTIHIVTDRQTPPWLDTADPRIRIVDHRDIFGDRGRLPTFNSHAIESQLHHIDGLSEHFLYFNDDVFLGAPVTPQHFFRSNGTSLYFQSPTAVPLTDVGDGDDFNFSAGKNNRALIEEAFGRTLTHAFLHAPAALRRDVLADIAGRYPAEVARTAASQVRALTDIAIPSSLHHYHGYFTGRAEAGTIRCAYVNVGDASQHPRLTQILTQRQYEVFCLNDTHHGDLPADEQGQVVFAFLEGYFPVPGRHEKGSARNRAAHP</sequence>
<evidence type="ECO:0000256" key="5">
    <source>
        <dbReference type="SAM" id="MobiDB-lite"/>
    </source>
</evidence>
<evidence type="ECO:0000259" key="6">
    <source>
        <dbReference type="Pfam" id="PF00534"/>
    </source>
</evidence>
<reference evidence="12 13" key="1">
    <citation type="submission" date="2021-07" db="EMBL/GenBank/DDBJ databases">
        <title>Actinomadura sp. PM05-2 isolated from lichen.</title>
        <authorList>
            <person name="Somphong A."/>
            <person name="Phongsopitanun W."/>
            <person name="Tanasupawat S."/>
            <person name="Peongsungnone V."/>
        </authorList>
    </citation>
    <scope>NUCLEOTIDE SEQUENCE [LARGE SCALE GENOMIC DNA]</scope>
    <source>
        <strain evidence="12 13">PM05-2</strain>
    </source>
</reference>
<feature type="region of interest" description="Disordered" evidence="5">
    <location>
        <begin position="413"/>
        <end position="433"/>
    </location>
</feature>
<dbReference type="InterPro" id="IPR047141">
    <property type="entry name" value="Stealth"/>
</dbReference>
<dbReference type="Pfam" id="PF13439">
    <property type="entry name" value="Glyco_transf_4"/>
    <property type="match status" value="1"/>
</dbReference>
<feature type="domain" description="Stealth protein CR1 conserved region 1" evidence="9">
    <location>
        <begin position="622"/>
        <end position="645"/>
    </location>
</feature>
<dbReference type="CDD" id="cd03820">
    <property type="entry name" value="GT4_AmsD-like"/>
    <property type="match status" value="1"/>
</dbReference>
<gene>
    <name evidence="12" type="ORF">K1Y72_12340</name>
</gene>
<dbReference type="Pfam" id="PF11380">
    <property type="entry name" value="Stealth_CR2"/>
    <property type="match status" value="1"/>
</dbReference>
<dbReference type="InterPro" id="IPR028098">
    <property type="entry name" value="Glyco_trans_4-like_N"/>
</dbReference>
<keyword evidence="13" id="KW-1185">Reference proteome</keyword>
<evidence type="ECO:0000256" key="4">
    <source>
        <dbReference type="ARBA" id="ARBA00023169"/>
    </source>
</evidence>
<accession>A0ABS7FRZ1</accession>
<evidence type="ECO:0000256" key="2">
    <source>
        <dbReference type="ARBA" id="ARBA00022676"/>
    </source>
</evidence>
<evidence type="ECO:0000259" key="7">
    <source>
        <dbReference type="Pfam" id="PF11380"/>
    </source>
</evidence>
<comment type="similarity">
    <text evidence="1">Belongs to the stealth family.</text>
</comment>
<name>A0ABS7FRZ1_9ACTN</name>
<proteinExistence type="inferred from homology"/>
<dbReference type="SUPFAM" id="SSF53756">
    <property type="entry name" value="UDP-Glycosyltransferase/glycogen phosphorylase"/>
    <property type="match status" value="1"/>
</dbReference>
<dbReference type="Gene3D" id="3.40.50.2000">
    <property type="entry name" value="Glycogen Phosphorylase B"/>
    <property type="match status" value="2"/>
</dbReference>
<keyword evidence="2" id="KW-0328">Glycosyltransferase</keyword>
<feature type="domain" description="Glycosyl transferase family 1" evidence="6">
    <location>
        <begin position="211"/>
        <end position="361"/>
    </location>
</feature>
<evidence type="ECO:0000313" key="12">
    <source>
        <dbReference type="EMBL" id="MBW8483163.1"/>
    </source>
</evidence>
<dbReference type="Pfam" id="PF17103">
    <property type="entry name" value="Stealth_CR4"/>
    <property type="match status" value="1"/>
</dbReference>
<dbReference type="InterPro" id="IPR001296">
    <property type="entry name" value="Glyco_trans_1"/>
</dbReference>
<dbReference type="InterPro" id="IPR031356">
    <property type="entry name" value="Stealth_CR4"/>
</dbReference>
<evidence type="ECO:0000259" key="8">
    <source>
        <dbReference type="Pfam" id="PF13439"/>
    </source>
</evidence>
<organism evidence="12 13">
    <name type="scientific">Actinomadura parmotrematis</name>
    <dbReference type="NCBI Taxonomy" id="2864039"/>
    <lineage>
        <taxon>Bacteria</taxon>
        <taxon>Bacillati</taxon>
        <taxon>Actinomycetota</taxon>
        <taxon>Actinomycetes</taxon>
        <taxon>Streptosporangiales</taxon>
        <taxon>Thermomonosporaceae</taxon>
        <taxon>Actinomadura</taxon>
    </lineage>
</organism>
<dbReference type="Pfam" id="PF00534">
    <property type="entry name" value="Glycos_transf_1"/>
    <property type="match status" value="1"/>
</dbReference>
<evidence type="ECO:0000256" key="3">
    <source>
        <dbReference type="ARBA" id="ARBA00022679"/>
    </source>
</evidence>
<dbReference type="Pfam" id="PF17101">
    <property type="entry name" value="Stealth_CR1"/>
    <property type="match status" value="1"/>
</dbReference>
<dbReference type="Proteomes" id="UP000774570">
    <property type="component" value="Unassembled WGS sequence"/>
</dbReference>
<dbReference type="InterPro" id="IPR031357">
    <property type="entry name" value="Stealth_CR3"/>
</dbReference>
<dbReference type="EMBL" id="JAIBOA010000007">
    <property type="protein sequence ID" value="MBW8483163.1"/>
    <property type="molecule type" value="Genomic_DNA"/>
</dbReference>
<dbReference type="PANTHER" id="PTHR24045:SF0">
    <property type="entry name" value="N-ACETYLGLUCOSAMINE-1-PHOSPHOTRANSFERASE SUBUNITS ALPHA_BETA"/>
    <property type="match status" value="1"/>
</dbReference>
<feature type="domain" description="Stealth protein CR4 conserved region 4" evidence="11">
    <location>
        <begin position="888"/>
        <end position="939"/>
    </location>
</feature>
<evidence type="ECO:0000259" key="10">
    <source>
        <dbReference type="Pfam" id="PF17102"/>
    </source>
</evidence>
<evidence type="ECO:0000259" key="9">
    <source>
        <dbReference type="Pfam" id="PF17101"/>
    </source>
</evidence>
<dbReference type="InterPro" id="IPR021520">
    <property type="entry name" value="Stealth_CR2"/>
</dbReference>
<feature type="domain" description="Glycosyltransferase subfamily 4-like N-terminal" evidence="8">
    <location>
        <begin position="13"/>
        <end position="196"/>
    </location>
</feature>
<dbReference type="InterPro" id="IPR031358">
    <property type="entry name" value="Stealth_CR1"/>
</dbReference>
<feature type="domain" description="Stealth protein CR2 conserved region 2" evidence="7">
    <location>
        <begin position="662"/>
        <end position="766"/>
    </location>
</feature>
<dbReference type="Pfam" id="PF17102">
    <property type="entry name" value="Stealth_CR3"/>
    <property type="match status" value="1"/>
</dbReference>
<keyword evidence="3" id="KW-0808">Transferase</keyword>
<protein>
    <submittedName>
        <fullName evidence="12">Stealth CR1 domain-containing protein</fullName>
    </submittedName>
</protein>
<feature type="domain" description="Stealth protein CR3 conserved region 3" evidence="10">
    <location>
        <begin position="813"/>
        <end position="859"/>
    </location>
</feature>
<evidence type="ECO:0000259" key="11">
    <source>
        <dbReference type="Pfam" id="PF17103"/>
    </source>
</evidence>
<dbReference type="RefSeq" id="WP_220166212.1">
    <property type="nucleotide sequence ID" value="NZ_JAIBOA010000007.1"/>
</dbReference>
<keyword evidence="4" id="KW-0270">Exopolysaccharide synthesis</keyword>
<dbReference type="PANTHER" id="PTHR24045">
    <property type="match status" value="1"/>
</dbReference>
<comment type="caution">
    <text evidence="12">The sequence shown here is derived from an EMBL/GenBank/DDBJ whole genome shotgun (WGS) entry which is preliminary data.</text>
</comment>
<evidence type="ECO:0000313" key="13">
    <source>
        <dbReference type="Proteomes" id="UP000774570"/>
    </source>
</evidence>